<evidence type="ECO:0000313" key="2">
    <source>
        <dbReference type="EMBL" id="GFX95113.1"/>
    </source>
</evidence>
<organism evidence="2 3">
    <name type="scientific">Trichonephila clavipes</name>
    <name type="common">Golden silk orbweaver</name>
    <name type="synonym">Nephila clavipes</name>
    <dbReference type="NCBI Taxonomy" id="2585209"/>
    <lineage>
        <taxon>Eukaryota</taxon>
        <taxon>Metazoa</taxon>
        <taxon>Ecdysozoa</taxon>
        <taxon>Arthropoda</taxon>
        <taxon>Chelicerata</taxon>
        <taxon>Arachnida</taxon>
        <taxon>Araneae</taxon>
        <taxon>Araneomorphae</taxon>
        <taxon>Entelegynae</taxon>
        <taxon>Araneoidea</taxon>
        <taxon>Nephilidae</taxon>
        <taxon>Trichonephila</taxon>
    </lineage>
</organism>
<feature type="compositionally biased region" description="Basic and acidic residues" evidence="1">
    <location>
        <begin position="47"/>
        <end position="58"/>
    </location>
</feature>
<feature type="compositionally biased region" description="Basic and acidic residues" evidence="1">
    <location>
        <begin position="91"/>
        <end position="105"/>
    </location>
</feature>
<proteinExistence type="predicted"/>
<evidence type="ECO:0000256" key="1">
    <source>
        <dbReference type="SAM" id="MobiDB-lite"/>
    </source>
</evidence>
<accession>A0A8X6V0X8</accession>
<reference evidence="2" key="1">
    <citation type="submission" date="2020-08" db="EMBL/GenBank/DDBJ databases">
        <title>Multicomponent nature underlies the extraordinary mechanical properties of spider dragline silk.</title>
        <authorList>
            <person name="Kono N."/>
            <person name="Nakamura H."/>
            <person name="Mori M."/>
            <person name="Yoshida Y."/>
            <person name="Ohtoshi R."/>
            <person name="Malay A.D."/>
            <person name="Moran D.A.P."/>
            <person name="Tomita M."/>
            <person name="Numata K."/>
            <person name="Arakawa K."/>
        </authorList>
    </citation>
    <scope>NUCLEOTIDE SEQUENCE</scope>
</reference>
<dbReference type="Proteomes" id="UP000887159">
    <property type="component" value="Unassembled WGS sequence"/>
</dbReference>
<dbReference type="EMBL" id="BMAU01021183">
    <property type="protein sequence ID" value="GFX95113.1"/>
    <property type="molecule type" value="Genomic_DNA"/>
</dbReference>
<feature type="compositionally biased region" description="Basic and acidic residues" evidence="1">
    <location>
        <begin position="128"/>
        <end position="137"/>
    </location>
</feature>
<sequence>MPRGREVKPKRPRKEEKRRRKKHHKSGRKRPGRWVSKERHRKGRKPPLVEEHAGDSKAKKGRERKSGGRLNVPIDHAYHLHCLLVKKRTSDGRKDLNEKHLRQNHTESIQNDPHGKNQRKGTNLDADDNMKNLRKEASTQSLEQGKKEEM</sequence>
<feature type="compositionally biased region" description="Basic residues" evidence="1">
    <location>
        <begin position="16"/>
        <end position="45"/>
    </location>
</feature>
<feature type="compositionally biased region" description="Basic and acidic residues" evidence="1">
    <location>
        <begin position="1"/>
        <end position="15"/>
    </location>
</feature>
<name>A0A8X6V0X8_TRICX</name>
<dbReference type="AlphaFoldDB" id="A0A8X6V0X8"/>
<feature type="region of interest" description="Disordered" evidence="1">
    <location>
        <begin position="1"/>
        <end position="78"/>
    </location>
</feature>
<evidence type="ECO:0000313" key="3">
    <source>
        <dbReference type="Proteomes" id="UP000887159"/>
    </source>
</evidence>
<comment type="caution">
    <text evidence="2">The sequence shown here is derived from an EMBL/GenBank/DDBJ whole genome shotgun (WGS) entry which is preliminary data.</text>
</comment>
<keyword evidence="3" id="KW-1185">Reference proteome</keyword>
<protein>
    <submittedName>
        <fullName evidence="2">Uncharacterized protein</fullName>
    </submittedName>
</protein>
<feature type="region of interest" description="Disordered" evidence="1">
    <location>
        <begin position="91"/>
        <end position="150"/>
    </location>
</feature>
<gene>
    <name evidence="2" type="ORF">TNCV_3605721</name>
</gene>